<dbReference type="SUPFAM" id="SSF48300">
    <property type="entry name" value="Ribosomal protein L7/12, oligomerisation (N-terminal) domain"/>
    <property type="match status" value="1"/>
</dbReference>
<dbReference type="InterPro" id="IPR036235">
    <property type="entry name" value="Ribosomal_bL12_oligo_N_sf"/>
</dbReference>
<accession>A0A1G2PMC5</accession>
<dbReference type="STRING" id="1802362.A2806_02910"/>
<comment type="similarity">
    <text evidence="1 4">Belongs to the bacterial ribosomal protein bL12 family.</text>
</comment>
<gene>
    <name evidence="4" type="primary">rplL</name>
    <name evidence="8" type="ORF">A2806_02910</name>
</gene>
<dbReference type="InterPro" id="IPR000206">
    <property type="entry name" value="Ribosomal_bL12"/>
</dbReference>
<evidence type="ECO:0000259" key="7">
    <source>
        <dbReference type="Pfam" id="PF16320"/>
    </source>
</evidence>
<dbReference type="SUPFAM" id="SSF54736">
    <property type="entry name" value="ClpS-like"/>
    <property type="match status" value="1"/>
</dbReference>
<evidence type="ECO:0000256" key="4">
    <source>
        <dbReference type="HAMAP-Rule" id="MF_00368"/>
    </source>
</evidence>
<dbReference type="Gene3D" id="3.30.1390.10">
    <property type="match status" value="1"/>
</dbReference>
<evidence type="ECO:0000313" key="9">
    <source>
        <dbReference type="Proteomes" id="UP000177629"/>
    </source>
</evidence>
<feature type="region of interest" description="Disordered" evidence="5">
    <location>
        <begin position="114"/>
        <end position="136"/>
    </location>
</feature>
<dbReference type="NCBIfam" id="TIGR00855">
    <property type="entry name" value="L12"/>
    <property type="match status" value="1"/>
</dbReference>
<evidence type="ECO:0000259" key="6">
    <source>
        <dbReference type="Pfam" id="PF00542"/>
    </source>
</evidence>
<dbReference type="InterPro" id="IPR008932">
    <property type="entry name" value="Ribosomal_bL12_oligo"/>
</dbReference>
<dbReference type="FunFam" id="3.30.1390.10:FF:000001">
    <property type="entry name" value="50S ribosomal protein L7/L12"/>
    <property type="match status" value="1"/>
</dbReference>
<keyword evidence="3 4" id="KW-0687">Ribonucleoprotein</keyword>
<feature type="domain" description="Large ribosomal subunit protein bL12 oligomerization" evidence="7">
    <location>
        <begin position="14"/>
        <end position="59"/>
    </location>
</feature>
<protein>
    <recommendedName>
        <fullName evidence="4">Large ribosomal subunit protein bL12</fullName>
    </recommendedName>
</protein>
<name>A0A1G2PMC5_9BACT</name>
<dbReference type="Proteomes" id="UP000177629">
    <property type="component" value="Unassembled WGS sequence"/>
</dbReference>
<dbReference type="GO" id="GO:0003729">
    <property type="term" value="F:mRNA binding"/>
    <property type="evidence" value="ECO:0007669"/>
    <property type="project" value="TreeGrafter"/>
</dbReference>
<dbReference type="InterPro" id="IPR013823">
    <property type="entry name" value="Ribosomal_bL12_C"/>
</dbReference>
<dbReference type="PANTHER" id="PTHR45987">
    <property type="entry name" value="39S RIBOSOMAL PROTEIN L12"/>
    <property type="match status" value="1"/>
</dbReference>
<dbReference type="GO" id="GO:0003735">
    <property type="term" value="F:structural constituent of ribosome"/>
    <property type="evidence" value="ECO:0007669"/>
    <property type="project" value="InterPro"/>
</dbReference>
<evidence type="ECO:0000313" key="8">
    <source>
        <dbReference type="EMBL" id="OHA48762.1"/>
    </source>
</evidence>
<dbReference type="AlphaFoldDB" id="A0A1G2PMC5"/>
<dbReference type="PANTHER" id="PTHR45987:SF4">
    <property type="entry name" value="LARGE RIBOSOMAL SUBUNIT PROTEIN BL12M"/>
    <property type="match status" value="1"/>
</dbReference>
<dbReference type="GO" id="GO:0006412">
    <property type="term" value="P:translation"/>
    <property type="evidence" value="ECO:0007669"/>
    <property type="project" value="UniProtKB-UniRule"/>
</dbReference>
<comment type="caution">
    <text evidence="8">The sequence shown here is derived from an EMBL/GenBank/DDBJ whole genome shotgun (WGS) entry which is preliminary data.</text>
</comment>
<dbReference type="EMBL" id="MHSS01000003">
    <property type="protein sequence ID" value="OHA48762.1"/>
    <property type="molecule type" value="Genomic_DNA"/>
</dbReference>
<dbReference type="InterPro" id="IPR014719">
    <property type="entry name" value="Ribosomal_bL12_C/ClpS-like"/>
</dbReference>
<evidence type="ECO:0000256" key="5">
    <source>
        <dbReference type="SAM" id="MobiDB-lite"/>
    </source>
</evidence>
<feature type="domain" description="Large ribosomal subunit protein bL12 C-terminal" evidence="6">
    <location>
        <begin position="70"/>
        <end position="135"/>
    </location>
</feature>
<dbReference type="GO" id="GO:0022625">
    <property type="term" value="C:cytosolic large ribosomal subunit"/>
    <property type="evidence" value="ECO:0007669"/>
    <property type="project" value="TreeGrafter"/>
</dbReference>
<dbReference type="Gene3D" id="1.20.5.710">
    <property type="entry name" value="Single helix bin"/>
    <property type="match status" value="1"/>
</dbReference>
<keyword evidence="2 4" id="KW-0689">Ribosomal protein</keyword>
<dbReference type="Pfam" id="PF16320">
    <property type="entry name" value="Ribosomal_L12_N"/>
    <property type="match status" value="1"/>
</dbReference>
<dbReference type="HAMAP" id="MF_00368">
    <property type="entry name" value="Ribosomal_bL12"/>
    <property type="match status" value="1"/>
</dbReference>
<comment type="subunit">
    <text evidence="4">Homodimer. Part of the ribosomal stalk of the 50S ribosomal subunit. Forms a multimeric L10(L12)X complex, where L10 forms an elongated spine to which 2 to 4 L12 dimers bind in a sequential fashion. Binds GTP-bound translation factors.</text>
</comment>
<evidence type="ECO:0000256" key="1">
    <source>
        <dbReference type="ARBA" id="ARBA00007197"/>
    </source>
</evidence>
<dbReference type="CDD" id="cd00387">
    <property type="entry name" value="Ribosomal_L7_L12"/>
    <property type="match status" value="1"/>
</dbReference>
<dbReference type="Pfam" id="PF00542">
    <property type="entry name" value="Ribosomal_L12"/>
    <property type="match status" value="1"/>
</dbReference>
<evidence type="ECO:0000256" key="3">
    <source>
        <dbReference type="ARBA" id="ARBA00023274"/>
    </source>
</evidence>
<organism evidence="8 9">
    <name type="scientific">Candidatus Terrybacteria bacterium RIFCSPHIGHO2_01_FULL_48_17</name>
    <dbReference type="NCBI Taxonomy" id="1802362"/>
    <lineage>
        <taxon>Bacteria</taxon>
        <taxon>Candidatus Terryibacteriota</taxon>
    </lineage>
</organism>
<proteinExistence type="inferred from homology"/>
<sequence>MAEEKNVEVPKKFQDIVSKLEGLTVLEMSELVKILEDKFGVSAATPMIVSAPGATGAVGAEAGAAEKDTFTVVLKDSGSQKIAVIKAVRELKGLGLKEAKDFVDAAPQTLGENVKKEEAEEMKKKLEEAGATVELT</sequence>
<comment type="function">
    <text evidence="4">Forms part of the ribosomal stalk which helps the ribosome interact with GTP-bound translation factors. Is thus essential for accurate translation.</text>
</comment>
<feature type="compositionally biased region" description="Basic and acidic residues" evidence="5">
    <location>
        <begin position="114"/>
        <end position="128"/>
    </location>
</feature>
<reference evidence="8 9" key="1">
    <citation type="journal article" date="2016" name="Nat. Commun.">
        <title>Thousands of microbial genomes shed light on interconnected biogeochemical processes in an aquifer system.</title>
        <authorList>
            <person name="Anantharaman K."/>
            <person name="Brown C.T."/>
            <person name="Hug L.A."/>
            <person name="Sharon I."/>
            <person name="Castelle C.J."/>
            <person name="Probst A.J."/>
            <person name="Thomas B.C."/>
            <person name="Singh A."/>
            <person name="Wilkins M.J."/>
            <person name="Karaoz U."/>
            <person name="Brodie E.L."/>
            <person name="Williams K.H."/>
            <person name="Hubbard S.S."/>
            <person name="Banfield J.F."/>
        </authorList>
    </citation>
    <scope>NUCLEOTIDE SEQUENCE [LARGE SCALE GENOMIC DNA]</scope>
</reference>
<evidence type="ECO:0000256" key="2">
    <source>
        <dbReference type="ARBA" id="ARBA00022980"/>
    </source>
</evidence>